<proteinExistence type="predicted"/>
<evidence type="ECO:0000313" key="2">
    <source>
        <dbReference type="Proteomes" id="UP001167871"/>
    </source>
</evidence>
<accession>A0ABT7X1C3</accession>
<dbReference type="NCBIfam" id="TIGR04256">
    <property type="entry name" value="GxxExxY"/>
    <property type="match status" value="1"/>
</dbReference>
<keyword evidence="2" id="KW-1185">Reference proteome</keyword>
<name>A0ABT7X1C3_9BACE</name>
<organism evidence="1 2">
    <name type="scientific">Bacteroides gallinaceum</name>
    <dbReference type="NCBI Taxonomy" id="1462571"/>
    <lineage>
        <taxon>Bacteria</taxon>
        <taxon>Pseudomonadati</taxon>
        <taxon>Bacteroidota</taxon>
        <taxon>Bacteroidia</taxon>
        <taxon>Bacteroidales</taxon>
        <taxon>Bacteroidaceae</taxon>
        <taxon>Bacteroides</taxon>
    </lineage>
</organism>
<sequence length="126" mass="14336">MNTIELNQLSYNIIGCAYQVHKALGPGLLESTYETCLCYELEQKGLHYERQKGIDINYNGIIIPNAYKIDISVENQVIVELKSVENLLPIHTAQLLTYLKLANKHVGLLINFNTTNLQNGIKRYVK</sequence>
<gene>
    <name evidence="1" type="ORF">QVO10_00535</name>
</gene>
<reference evidence="1" key="1">
    <citation type="submission" date="2023-06" db="EMBL/GenBank/DDBJ databases">
        <authorList>
            <person name="Zeman M."/>
            <person name="Kubasova T."/>
            <person name="Jahodarova E."/>
            <person name="Nykrynova M."/>
            <person name="Rychlik I."/>
        </authorList>
    </citation>
    <scope>NUCLEOTIDE SEQUENCE</scope>
    <source>
        <strain evidence="1">84_SSukc20</strain>
    </source>
</reference>
<protein>
    <submittedName>
        <fullName evidence="1">GxxExxY protein</fullName>
    </submittedName>
</protein>
<dbReference type="EMBL" id="JAUEII010000001">
    <property type="protein sequence ID" value="MDN0047889.1"/>
    <property type="molecule type" value="Genomic_DNA"/>
</dbReference>
<dbReference type="Pfam" id="PF13366">
    <property type="entry name" value="PDDEXK_3"/>
    <property type="match status" value="1"/>
</dbReference>
<comment type="caution">
    <text evidence="1">The sequence shown here is derived from an EMBL/GenBank/DDBJ whole genome shotgun (WGS) entry which is preliminary data.</text>
</comment>
<dbReference type="Proteomes" id="UP001167871">
    <property type="component" value="Unassembled WGS sequence"/>
</dbReference>
<reference evidence="1" key="2">
    <citation type="submission" date="2024-05" db="EMBL/GenBank/DDBJ databases">
        <title>Identification and characterization of horizontal gene transfer across gut microbiota members of farm animals based on homology search.</title>
        <authorList>
            <person name="Schwarzerova J."/>
            <person name="Nykrynova M."/>
            <person name="Jureckova K."/>
            <person name="Cejkova D."/>
            <person name="Rychlik I."/>
        </authorList>
    </citation>
    <scope>NUCLEOTIDE SEQUENCE</scope>
    <source>
        <strain evidence="1">84_SSukc20</strain>
    </source>
</reference>
<dbReference type="RefSeq" id="WP_087212792.1">
    <property type="nucleotide sequence ID" value="NZ_JACJJF010000001.1"/>
</dbReference>
<dbReference type="InterPro" id="IPR026350">
    <property type="entry name" value="GxxExxY"/>
</dbReference>
<evidence type="ECO:0000313" key="1">
    <source>
        <dbReference type="EMBL" id="MDN0047889.1"/>
    </source>
</evidence>